<organism evidence="1 2">
    <name type="scientific">Solanum commersonii</name>
    <name type="common">Commerson's wild potato</name>
    <name type="synonym">Commerson's nightshade</name>
    <dbReference type="NCBI Taxonomy" id="4109"/>
    <lineage>
        <taxon>Eukaryota</taxon>
        <taxon>Viridiplantae</taxon>
        <taxon>Streptophyta</taxon>
        <taxon>Embryophyta</taxon>
        <taxon>Tracheophyta</taxon>
        <taxon>Spermatophyta</taxon>
        <taxon>Magnoliopsida</taxon>
        <taxon>eudicotyledons</taxon>
        <taxon>Gunneridae</taxon>
        <taxon>Pentapetalae</taxon>
        <taxon>asterids</taxon>
        <taxon>lamiids</taxon>
        <taxon>Solanales</taxon>
        <taxon>Solanaceae</taxon>
        <taxon>Solanoideae</taxon>
        <taxon>Solaneae</taxon>
        <taxon>Solanum</taxon>
    </lineage>
</organism>
<reference evidence="1 2" key="1">
    <citation type="submission" date="2020-09" db="EMBL/GenBank/DDBJ databases">
        <title>De no assembly of potato wild relative species, Solanum commersonii.</title>
        <authorList>
            <person name="Cho K."/>
        </authorList>
    </citation>
    <scope>NUCLEOTIDE SEQUENCE [LARGE SCALE GENOMIC DNA]</scope>
    <source>
        <strain evidence="1">LZ3.2</strain>
        <tissue evidence="1">Leaf</tissue>
    </source>
</reference>
<evidence type="ECO:0000313" key="2">
    <source>
        <dbReference type="Proteomes" id="UP000824120"/>
    </source>
</evidence>
<dbReference type="Pfam" id="PF05919">
    <property type="entry name" value="Mitovir_RNA_pol"/>
    <property type="match status" value="1"/>
</dbReference>
<dbReference type="InterPro" id="IPR008686">
    <property type="entry name" value="RNA_pol_mitovir"/>
</dbReference>
<dbReference type="EMBL" id="JACXVP010000004">
    <property type="protein sequence ID" value="KAG5610402.1"/>
    <property type="molecule type" value="Genomic_DNA"/>
</dbReference>
<dbReference type="OrthoDB" id="1050647at2759"/>
<sequence>MDDVLDGAAAKYAKEHNVFVNLKHEIAAFIFNVNKIHSIQDGFFSLGIPWYQRFLYPFDSNNTSTLASSIVNSSLGLNTFVASPPMVKKISEVAFLTGQPLGYYGSWSLFLLSHHYIVWLATLKPYPLRSTPFVEYALLGDDILITDKKVFGGLHGKELLISPKDLPSLRKMGIDDKNLGASEHINPFGKIPQGRVTKRAIVVAVWLTASINTQLADRYYVIEESGSVRNGYAQTRPHLDLHMDNLLYYPKESD</sequence>
<evidence type="ECO:0000313" key="1">
    <source>
        <dbReference type="EMBL" id="KAG5610402.1"/>
    </source>
</evidence>
<dbReference type="PANTHER" id="PTHR34456:SF13">
    <property type="entry name" value="REVERSE TRANSCRIPTASE DOMAIN-CONTAINING PROTEIN"/>
    <property type="match status" value="1"/>
</dbReference>
<gene>
    <name evidence="1" type="ORF">H5410_021683</name>
</gene>
<accession>A0A9J5ZCM3</accession>
<proteinExistence type="predicted"/>
<name>A0A9J5ZCM3_SOLCO</name>
<protein>
    <submittedName>
        <fullName evidence="1">Uncharacterized protein</fullName>
    </submittedName>
</protein>
<dbReference type="Proteomes" id="UP000824120">
    <property type="component" value="Chromosome 4"/>
</dbReference>
<dbReference type="PANTHER" id="PTHR34456">
    <property type="entry name" value="MITOVIRUS RNA-DEPENDENT RNA POLYMERASE"/>
    <property type="match status" value="1"/>
</dbReference>
<comment type="caution">
    <text evidence="1">The sequence shown here is derived from an EMBL/GenBank/DDBJ whole genome shotgun (WGS) entry which is preliminary data.</text>
</comment>
<dbReference type="AlphaFoldDB" id="A0A9J5ZCM3"/>
<keyword evidence="2" id="KW-1185">Reference proteome</keyword>